<dbReference type="EMBL" id="AENN01000017">
    <property type="protein sequence ID" value="EFR30763.1"/>
    <property type="molecule type" value="Genomic_DNA"/>
</dbReference>
<reference evidence="1 2" key="1">
    <citation type="submission" date="2010-10" db="EMBL/GenBank/DDBJ databases">
        <authorList>
            <person name="Durkin A.S."/>
            <person name="Madupu R."/>
            <person name="Torralba M."/>
            <person name="Gillis M."/>
            <person name="Methe B."/>
            <person name="Sutton G."/>
            <person name="Nelson K.E."/>
        </authorList>
    </citation>
    <scope>NUCLEOTIDE SEQUENCE [LARGE SCALE GENOMIC DNA]</scope>
    <source>
        <strain evidence="1 2">ACS-139-V-Col8</strain>
    </source>
</reference>
<dbReference type="Proteomes" id="UP000005990">
    <property type="component" value="Unassembled WGS sequence"/>
</dbReference>
<gene>
    <name evidence="1" type="ORF">HMPREF9257_0543</name>
</gene>
<protein>
    <recommendedName>
        <fullName evidence="3">Phage head morphogenesis domain-containing protein</fullName>
    </recommendedName>
</protein>
<evidence type="ECO:0008006" key="3">
    <source>
        <dbReference type="Google" id="ProtNLM"/>
    </source>
</evidence>
<proteinExistence type="predicted"/>
<comment type="caution">
    <text evidence="1">The sequence shown here is derived from an EMBL/GenBank/DDBJ whole genome shotgun (WGS) entry which is preliminary data.</text>
</comment>
<dbReference type="eggNOG" id="ENOG5030I3I">
    <property type="taxonomic scope" value="Bacteria"/>
</dbReference>
<evidence type="ECO:0000313" key="2">
    <source>
        <dbReference type="Proteomes" id="UP000005990"/>
    </source>
</evidence>
<dbReference type="AlphaFoldDB" id="E4KQI5"/>
<sequence length="233" mass="26595">MVNDIVPGLLEAIQNEFKLTTDHDATLKKLLLRLYDKNVTYVDAQAYAVKIGEILSNVLEKNVQSSQLPDGRMYYNIAERILNPTLKENYKLVSDYGETVQTILNENAGVHLKAQVPKVNQDRINGLINRISSEESFNDIKWIIDKPVVTFSQSVIDDMIEANAEFHHKSGLKPTITRTLHGRACKWCRSLAGTYTYPNVPADVYRRHDNCTCTVEYDPGTGRHQNVWTKQWN</sequence>
<accession>E4KQI5</accession>
<dbReference type="STRING" id="908337.HMPREF9257_0543"/>
<organism evidence="1 2">
    <name type="scientific">Eremococcus coleocola ACS-139-V-Col8</name>
    <dbReference type="NCBI Taxonomy" id="908337"/>
    <lineage>
        <taxon>Bacteria</taxon>
        <taxon>Bacillati</taxon>
        <taxon>Bacillota</taxon>
        <taxon>Bacilli</taxon>
        <taxon>Lactobacillales</taxon>
        <taxon>Aerococcaceae</taxon>
        <taxon>Eremococcus</taxon>
    </lineage>
</organism>
<name>E4KQI5_9LACT</name>
<evidence type="ECO:0000313" key="1">
    <source>
        <dbReference type="EMBL" id="EFR30763.1"/>
    </source>
</evidence>
<keyword evidence="2" id="KW-1185">Reference proteome</keyword>